<evidence type="ECO:0000313" key="1">
    <source>
        <dbReference type="EMBL" id="KAG1531059.1"/>
    </source>
</evidence>
<accession>A0A9P6XRS2</accession>
<dbReference type="EMBL" id="JAANIU010011404">
    <property type="protein sequence ID" value="KAG1531059.1"/>
    <property type="molecule type" value="Genomic_DNA"/>
</dbReference>
<sequence>MTANSARAFGGSPLRDCPPSGGWLELRRHLRQHFLRPRCGRIGHVVHPDSHVAPAGRGAGIVAHLLQQQLEFRAGTADAGHFVRNAYGRRIRQRAQEIARGMGQDGAVVGRQLEARVVQDLHARLFHQAEIQRVVQMIQGV</sequence>
<reference evidence="1 2" key="1">
    <citation type="journal article" date="2020" name="Microb. Genom.">
        <title>Genetic diversity of clinical and environmental Mucorales isolates obtained from an investigation of mucormycosis cases among solid organ transplant recipients.</title>
        <authorList>
            <person name="Nguyen M.H."/>
            <person name="Kaul D."/>
            <person name="Muto C."/>
            <person name="Cheng S.J."/>
            <person name="Richter R.A."/>
            <person name="Bruno V.M."/>
            <person name="Liu G."/>
            <person name="Beyhan S."/>
            <person name="Sundermann A.J."/>
            <person name="Mounaud S."/>
            <person name="Pasculle A.W."/>
            <person name="Nierman W.C."/>
            <person name="Driscoll E."/>
            <person name="Cumbie R."/>
            <person name="Clancy C.J."/>
            <person name="Dupont C.L."/>
        </authorList>
    </citation>
    <scope>NUCLEOTIDE SEQUENCE [LARGE SCALE GENOMIC DNA]</scope>
    <source>
        <strain evidence="1 2">GL24</strain>
    </source>
</reference>
<evidence type="ECO:0000313" key="2">
    <source>
        <dbReference type="Proteomes" id="UP000740926"/>
    </source>
</evidence>
<protein>
    <submittedName>
        <fullName evidence="1">Uncharacterized protein</fullName>
    </submittedName>
</protein>
<comment type="caution">
    <text evidence="1">The sequence shown here is derived from an EMBL/GenBank/DDBJ whole genome shotgun (WGS) entry which is preliminary data.</text>
</comment>
<organism evidence="1 2">
    <name type="scientific">Rhizopus delemar</name>
    <dbReference type="NCBI Taxonomy" id="936053"/>
    <lineage>
        <taxon>Eukaryota</taxon>
        <taxon>Fungi</taxon>
        <taxon>Fungi incertae sedis</taxon>
        <taxon>Mucoromycota</taxon>
        <taxon>Mucoromycotina</taxon>
        <taxon>Mucoromycetes</taxon>
        <taxon>Mucorales</taxon>
        <taxon>Mucorineae</taxon>
        <taxon>Rhizopodaceae</taxon>
        <taxon>Rhizopus</taxon>
    </lineage>
</organism>
<dbReference type="Proteomes" id="UP000740926">
    <property type="component" value="Unassembled WGS sequence"/>
</dbReference>
<dbReference type="AlphaFoldDB" id="A0A9P6XRS2"/>
<gene>
    <name evidence="1" type="ORF">G6F50_016922</name>
</gene>
<name>A0A9P6XRS2_9FUNG</name>
<proteinExistence type="predicted"/>
<keyword evidence="2" id="KW-1185">Reference proteome</keyword>